<keyword evidence="2" id="KW-0812">Transmembrane</keyword>
<sequence>MMSKSRNAAKAPAALALALLLGACSLTPVLEKPLPPVPASFGTALASPAEAGTGADLGWKTMFGDPRLQSLIDLALKNNRDLRLALLNVHAVRAQFDIQDSARLPTLTANAGVTRQRNPAGDGTPASVSSQKSAGLSISAFELDLFGRVAALSEAAFARYVATDESRRAAQIALVGAVADAYFAQRLADEQLQLTERTLADWQRSLELAQQLKSARQRSGLYVAEAEGQVATAQADRESRLRAVALAGNALDLLTGVHAPAGLPQGVALDKQPVLVQLPAGLPSDLLTRRPDVRQAEQGLRAANADIGAAKAAFFPQISLTASLGYASPSLSGMFDSGQRVWSFAPQITQPLFNHGKLRSELRLAEVRKSAAVVEYEKAVQTAFREVADGLAGRATFGRQIEAQSRVVQSAERRLALSRLRYDAGQDSRLELLDAQRLLYAAQQNLLELRRSEFGNAVALYKALGGGLRSGPDGA</sequence>
<feature type="region of interest" description="Disordered" evidence="3">
    <location>
        <begin position="110"/>
        <end position="129"/>
    </location>
</feature>
<dbReference type="AlphaFoldDB" id="A0A6A7MUR4"/>
<evidence type="ECO:0000256" key="2">
    <source>
        <dbReference type="RuleBase" id="RU362097"/>
    </source>
</evidence>
<feature type="signal peptide" evidence="2">
    <location>
        <begin position="1"/>
        <end position="31"/>
    </location>
</feature>
<keyword evidence="2" id="KW-0732">Signal</keyword>
<evidence type="ECO:0000256" key="1">
    <source>
        <dbReference type="ARBA" id="ARBA00007613"/>
    </source>
</evidence>
<organism evidence="4 5">
    <name type="scientific">Rugamonas aquatica</name>
    <dbReference type="NCBI Taxonomy" id="2743357"/>
    <lineage>
        <taxon>Bacteria</taxon>
        <taxon>Pseudomonadati</taxon>
        <taxon>Pseudomonadota</taxon>
        <taxon>Betaproteobacteria</taxon>
        <taxon>Burkholderiales</taxon>
        <taxon>Oxalobacteraceae</taxon>
        <taxon>Telluria group</taxon>
        <taxon>Rugamonas</taxon>
    </lineage>
</organism>
<dbReference type="NCBIfam" id="TIGR01845">
    <property type="entry name" value="outer_NodT"/>
    <property type="match status" value="1"/>
</dbReference>
<dbReference type="InterPro" id="IPR003423">
    <property type="entry name" value="OMP_efflux"/>
</dbReference>
<accession>A0A6A7MUR4</accession>
<dbReference type="Gene3D" id="2.20.200.10">
    <property type="entry name" value="Outer membrane efflux proteins (OEP)"/>
    <property type="match status" value="1"/>
</dbReference>
<evidence type="ECO:0000256" key="3">
    <source>
        <dbReference type="SAM" id="MobiDB-lite"/>
    </source>
</evidence>
<keyword evidence="2" id="KW-0472">Membrane</keyword>
<keyword evidence="2" id="KW-1134">Transmembrane beta strand</keyword>
<evidence type="ECO:0000313" key="4">
    <source>
        <dbReference type="EMBL" id="MQA36741.1"/>
    </source>
</evidence>
<dbReference type="EMBL" id="WHUG01000001">
    <property type="protein sequence ID" value="MQA36741.1"/>
    <property type="molecule type" value="Genomic_DNA"/>
</dbReference>
<keyword evidence="2" id="KW-0564">Palmitate</keyword>
<dbReference type="RefSeq" id="WP_152836120.1">
    <property type="nucleotide sequence ID" value="NZ_WHUG01000001.1"/>
</dbReference>
<proteinExistence type="inferred from homology"/>
<gene>
    <name evidence="4" type="ORF">GEV02_01155</name>
</gene>
<dbReference type="Proteomes" id="UP000440498">
    <property type="component" value="Unassembled WGS sequence"/>
</dbReference>
<keyword evidence="2" id="KW-0449">Lipoprotein</keyword>
<protein>
    <submittedName>
        <fullName evidence="4">Efflux transporter outer membrane subunit</fullName>
    </submittedName>
</protein>
<keyword evidence="5" id="KW-1185">Reference proteome</keyword>
<comment type="subcellular location">
    <subcellularLocation>
        <location evidence="2">Cell membrane</location>
        <topology evidence="2">Lipid-anchor</topology>
    </subcellularLocation>
</comment>
<dbReference type="PANTHER" id="PTHR30203">
    <property type="entry name" value="OUTER MEMBRANE CATION EFFLUX PROTEIN"/>
    <property type="match status" value="1"/>
</dbReference>
<name>A0A6A7MUR4_9BURK</name>
<dbReference type="Pfam" id="PF02321">
    <property type="entry name" value="OEP"/>
    <property type="match status" value="2"/>
</dbReference>
<reference evidence="4 5" key="1">
    <citation type="submission" date="2019-10" db="EMBL/GenBank/DDBJ databases">
        <title>Two novel species isolated from a subtropical stream in China.</title>
        <authorList>
            <person name="Lu H."/>
        </authorList>
    </citation>
    <scope>NUCLEOTIDE SEQUENCE [LARGE SCALE GENOMIC DNA]</scope>
    <source>
        <strain evidence="4 5">FT29W</strain>
    </source>
</reference>
<evidence type="ECO:0000313" key="5">
    <source>
        <dbReference type="Proteomes" id="UP000440498"/>
    </source>
</evidence>
<dbReference type="SUPFAM" id="SSF56954">
    <property type="entry name" value="Outer membrane efflux proteins (OEP)"/>
    <property type="match status" value="1"/>
</dbReference>
<dbReference type="Gene3D" id="1.20.1600.10">
    <property type="entry name" value="Outer membrane efflux proteins (OEP)"/>
    <property type="match status" value="1"/>
</dbReference>
<dbReference type="PROSITE" id="PS51257">
    <property type="entry name" value="PROKAR_LIPOPROTEIN"/>
    <property type="match status" value="1"/>
</dbReference>
<comment type="similarity">
    <text evidence="1 2">Belongs to the outer membrane factor (OMF) (TC 1.B.17) family.</text>
</comment>
<comment type="caution">
    <text evidence="4">The sequence shown here is derived from an EMBL/GenBank/DDBJ whole genome shotgun (WGS) entry which is preliminary data.</text>
</comment>
<dbReference type="InterPro" id="IPR010131">
    <property type="entry name" value="MdtP/NodT-like"/>
</dbReference>
<feature type="chain" id="PRO_5025718562" evidence="2">
    <location>
        <begin position="32"/>
        <end position="475"/>
    </location>
</feature>
<dbReference type="GO" id="GO:0015562">
    <property type="term" value="F:efflux transmembrane transporter activity"/>
    <property type="evidence" value="ECO:0007669"/>
    <property type="project" value="InterPro"/>
</dbReference>
<dbReference type="GO" id="GO:0005886">
    <property type="term" value="C:plasma membrane"/>
    <property type="evidence" value="ECO:0007669"/>
    <property type="project" value="UniProtKB-SubCell"/>
</dbReference>
<dbReference type="PANTHER" id="PTHR30203:SF32">
    <property type="entry name" value="CATION EFFLUX SYSTEM PROTEIN CUSC"/>
    <property type="match status" value="1"/>
</dbReference>